<protein>
    <submittedName>
        <fullName evidence="1">Uncharacterized protein</fullName>
    </submittedName>
</protein>
<accession>A0ACB7X574</accession>
<comment type="caution">
    <text evidence="1">The sequence shown here is derived from an EMBL/GenBank/DDBJ whole genome shotgun (WGS) entry which is preliminary data.</text>
</comment>
<dbReference type="Proteomes" id="UP000828048">
    <property type="component" value="Chromosome 2"/>
</dbReference>
<evidence type="ECO:0000313" key="2">
    <source>
        <dbReference type="Proteomes" id="UP000828048"/>
    </source>
</evidence>
<keyword evidence="2" id="KW-1185">Reference proteome</keyword>
<organism evidence="1 2">
    <name type="scientific">Vaccinium darrowii</name>
    <dbReference type="NCBI Taxonomy" id="229202"/>
    <lineage>
        <taxon>Eukaryota</taxon>
        <taxon>Viridiplantae</taxon>
        <taxon>Streptophyta</taxon>
        <taxon>Embryophyta</taxon>
        <taxon>Tracheophyta</taxon>
        <taxon>Spermatophyta</taxon>
        <taxon>Magnoliopsida</taxon>
        <taxon>eudicotyledons</taxon>
        <taxon>Gunneridae</taxon>
        <taxon>Pentapetalae</taxon>
        <taxon>asterids</taxon>
        <taxon>Ericales</taxon>
        <taxon>Ericaceae</taxon>
        <taxon>Vaccinioideae</taxon>
        <taxon>Vaccinieae</taxon>
        <taxon>Vaccinium</taxon>
    </lineage>
</organism>
<name>A0ACB7X574_9ERIC</name>
<evidence type="ECO:0000313" key="1">
    <source>
        <dbReference type="EMBL" id="KAH7835768.1"/>
    </source>
</evidence>
<reference evidence="1 2" key="1">
    <citation type="journal article" date="2021" name="Hortic Res">
        <title>High-quality reference genome and annotation aids understanding of berry development for evergreen blueberry (Vaccinium darrowii).</title>
        <authorList>
            <person name="Yu J."/>
            <person name="Hulse-Kemp A.M."/>
            <person name="Babiker E."/>
            <person name="Staton M."/>
        </authorList>
    </citation>
    <scope>NUCLEOTIDE SEQUENCE [LARGE SCALE GENOMIC DNA]</scope>
    <source>
        <strain evidence="2">cv. NJ 8807/NJ 8810</strain>
        <tissue evidence="1">Young leaf</tissue>
    </source>
</reference>
<proteinExistence type="predicted"/>
<sequence>MEEGLLVVKEGEKGSGSRSITWGVLAEEMKRLGPIAAPMVAVTLTQDVLQVISTMMVGHLGELALSSTAIATSISGVTGYSFLVIHIFLVFLLLL</sequence>
<dbReference type="EMBL" id="CM037152">
    <property type="protein sequence ID" value="KAH7835768.1"/>
    <property type="molecule type" value="Genomic_DNA"/>
</dbReference>
<gene>
    <name evidence="1" type="ORF">Vadar_029671</name>
</gene>